<evidence type="ECO:0000259" key="8">
    <source>
        <dbReference type="PROSITE" id="PS50104"/>
    </source>
</evidence>
<dbReference type="Pfam" id="PF01582">
    <property type="entry name" value="TIR"/>
    <property type="match status" value="1"/>
</dbReference>
<dbReference type="GO" id="GO:0007165">
    <property type="term" value="P:signal transduction"/>
    <property type="evidence" value="ECO:0007669"/>
    <property type="project" value="InterPro"/>
</dbReference>
<dbReference type="SMART" id="SM00255">
    <property type="entry name" value="TIR"/>
    <property type="match status" value="1"/>
</dbReference>
<dbReference type="SUPFAM" id="SSF48726">
    <property type="entry name" value="Immunoglobulin"/>
    <property type="match status" value="1"/>
</dbReference>
<gene>
    <name evidence="10" type="ORF">F7725_022979</name>
</gene>
<protein>
    <recommendedName>
        <fullName evidence="12">Single Ig IL-1-related receptor</fullName>
    </recommendedName>
</protein>
<keyword evidence="6" id="KW-0472">Membrane</keyword>
<dbReference type="InterPro" id="IPR013783">
    <property type="entry name" value="Ig-like_fold"/>
</dbReference>
<keyword evidence="7" id="KW-0732">Signal</keyword>
<evidence type="ECO:0000313" key="11">
    <source>
        <dbReference type="Proteomes" id="UP000518266"/>
    </source>
</evidence>
<dbReference type="PROSITE" id="PS50835">
    <property type="entry name" value="IG_LIKE"/>
    <property type="match status" value="1"/>
</dbReference>
<dbReference type="InterPro" id="IPR007110">
    <property type="entry name" value="Ig-like_dom"/>
</dbReference>
<keyword evidence="6" id="KW-0812">Transmembrane</keyword>
<comment type="similarity">
    <text evidence="1">Belongs to the interleukin-1 receptor family.</text>
</comment>
<evidence type="ECO:0000256" key="7">
    <source>
        <dbReference type="SAM" id="SignalP"/>
    </source>
</evidence>
<name>A0A7J5YZD0_DISMA</name>
<feature type="chain" id="PRO_5029468967" description="Single Ig IL-1-related receptor" evidence="7">
    <location>
        <begin position="19"/>
        <end position="533"/>
    </location>
</feature>
<dbReference type="InterPro" id="IPR015621">
    <property type="entry name" value="IL-1_rcpt_fam"/>
</dbReference>
<dbReference type="AlphaFoldDB" id="A0A7J5YZD0"/>
<evidence type="ECO:0000259" key="9">
    <source>
        <dbReference type="PROSITE" id="PS50835"/>
    </source>
</evidence>
<evidence type="ECO:0000256" key="2">
    <source>
        <dbReference type="ARBA" id="ARBA00023157"/>
    </source>
</evidence>
<evidence type="ECO:0008006" key="12">
    <source>
        <dbReference type="Google" id="ProtNLM"/>
    </source>
</evidence>
<keyword evidence="6" id="KW-1133">Transmembrane helix</keyword>
<dbReference type="PROSITE" id="PS50104">
    <property type="entry name" value="TIR"/>
    <property type="match status" value="1"/>
</dbReference>
<evidence type="ECO:0000256" key="5">
    <source>
        <dbReference type="SAM" id="MobiDB-lite"/>
    </source>
</evidence>
<dbReference type="PRINTS" id="PR01537">
    <property type="entry name" value="INTRLKN1R1F"/>
</dbReference>
<evidence type="ECO:0000256" key="4">
    <source>
        <dbReference type="ARBA" id="ARBA00023319"/>
    </source>
</evidence>
<dbReference type="PANTHER" id="PTHR11890">
    <property type="entry name" value="INTERLEUKIN-1 RECEPTOR FAMILY MEMBER"/>
    <property type="match status" value="1"/>
</dbReference>
<organism evidence="10 11">
    <name type="scientific">Dissostichus mawsoni</name>
    <name type="common">Antarctic cod</name>
    <dbReference type="NCBI Taxonomy" id="36200"/>
    <lineage>
        <taxon>Eukaryota</taxon>
        <taxon>Metazoa</taxon>
        <taxon>Chordata</taxon>
        <taxon>Craniata</taxon>
        <taxon>Vertebrata</taxon>
        <taxon>Euteleostomi</taxon>
        <taxon>Actinopterygii</taxon>
        <taxon>Neopterygii</taxon>
        <taxon>Teleostei</taxon>
        <taxon>Neoteleostei</taxon>
        <taxon>Acanthomorphata</taxon>
        <taxon>Eupercaria</taxon>
        <taxon>Perciformes</taxon>
        <taxon>Notothenioidei</taxon>
        <taxon>Nototheniidae</taxon>
        <taxon>Dissostichus</taxon>
    </lineage>
</organism>
<dbReference type="Gene3D" id="2.60.40.10">
    <property type="entry name" value="Immunoglobulins"/>
    <property type="match status" value="1"/>
</dbReference>
<sequence length="533" mass="59861">MRLITALMALILVACIVAFSGNNLLADVLGWIKLTCCISNVKETLNSLCVSLSVAQTCVDGSVFKEQVLYVGQQEPPYRLTCPLEPQSPPLPRLTWQKDCQPALHGREGLPGVCQLQLGRPGELHLYAAGQQLILIHYALHRSTVTLNCTALLFWDPTEEHCDTTLQWSKDHFPLPNHIHYALNASSCFPAAGQLMVTSLLEINLKEEDDFGLYICTVRNYSSLFRVSEEWISCGGPHGPNHVFAVLAAIVLLLFLAVAAVVYSRCHLNIKLWYKNSYGDYELSDGKLFDAYISYVNNDHDRNFVNFILKPHLENKNVYKVHINDNAILPGSEPSAELLMNLSRSRRLIVLLSHAYLEQDWCCNNFRQGLLHLLELCPRPILILLEGQSKRMRPEIKQLLNDHQHCLTVLTWKHNSVTPSSVFWKELALAMPRRVVFRSSSACEPQTLLHNDKDPMLTLDSNYRDSNSDTDPAGDLGLRPPLYKALASKAPVLPVAHIPSAEPRPTVIDVSDLGSRNYGARSDFYCLVTEDDI</sequence>
<reference evidence="10 11" key="1">
    <citation type="submission" date="2020-03" db="EMBL/GenBank/DDBJ databases">
        <title>Dissostichus mawsoni Genome sequencing and assembly.</title>
        <authorList>
            <person name="Park H."/>
        </authorList>
    </citation>
    <scope>NUCLEOTIDE SEQUENCE [LARGE SCALE GENOMIC DNA]</scope>
    <source>
        <strain evidence="10">DM0001</strain>
        <tissue evidence="10">Muscle</tissue>
    </source>
</reference>
<evidence type="ECO:0000313" key="10">
    <source>
        <dbReference type="EMBL" id="KAF3854924.1"/>
    </source>
</evidence>
<dbReference type="EMBL" id="JAAKFY010000007">
    <property type="protein sequence ID" value="KAF3854924.1"/>
    <property type="molecule type" value="Genomic_DNA"/>
</dbReference>
<proteinExistence type="inferred from homology"/>
<evidence type="ECO:0000256" key="1">
    <source>
        <dbReference type="ARBA" id="ARBA00009752"/>
    </source>
</evidence>
<dbReference type="InterPro" id="IPR036179">
    <property type="entry name" value="Ig-like_dom_sf"/>
</dbReference>
<dbReference type="Gene3D" id="3.40.50.10140">
    <property type="entry name" value="Toll/interleukin-1 receptor homology (TIR) domain"/>
    <property type="match status" value="1"/>
</dbReference>
<feature type="signal peptide" evidence="7">
    <location>
        <begin position="1"/>
        <end position="18"/>
    </location>
</feature>
<feature type="transmembrane region" description="Helical" evidence="6">
    <location>
        <begin position="243"/>
        <end position="263"/>
    </location>
</feature>
<dbReference type="Proteomes" id="UP000518266">
    <property type="component" value="Unassembled WGS sequence"/>
</dbReference>
<feature type="domain" description="TIR" evidence="8">
    <location>
        <begin position="287"/>
        <end position="431"/>
    </location>
</feature>
<accession>A0A7J5YZD0</accession>
<comment type="caution">
    <text evidence="10">The sequence shown here is derived from an EMBL/GenBank/DDBJ whole genome shotgun (WGS) entry which is preliminary data.</text>
</comment>
<feature type="domain" description="Ig-like" evidence="9">
    <location>
        <begin position="111"/>
        <end position="233"/>
    </location>
</feature>
<keyword evidence="4" id="KW-0393">Immunoglobulin domain</keyword>
<keyword evidence="2" id="KW-1015">Disulfide bond</keyword>
<dbReference type="SUPFAM" id="SSF52200">
    <property type="entry name" value="Toll/Interleukin receptor TIR domain"/>
    <property type="match status" value="1"/>
</dbReference>
<dbReference type="PANTHER" id="PTHR11890:SF19">
    <property type="entry name" value="SINGLE IG IL-1-RELATED RECEPTOR"/>
    <property type="match status" value="1"/>
</dbReference>
<dbReference type="InterPro" id="IPR035897">
    <property type="entry name" value="Toll_tir_struct_dom_sf"/>
</dbReference>
<dbReference type="OrthoDB" id="6075577at2759"/>
<keyword evidence="11" id="KW-1185">Reference proteome</keyword>
<evidence type="ECO:0000256" key="3">
    <source>
        <dbReference type="ARBA" id="ARBA00023180"/>
    </source>
</evidence>
<dbReference type="InterPro" id="IPR000157">
    <property type="entry name" value="TIR_dom"/>
</dbReference>
<dbReference type="PROSITE" id="PS51257">
    <property type="entry name" value="PROKAR_LIPOPROTEIN"/>
    <property type="match status" value="1"/>
</dbReference>
<feature type="region of interest" description="Disordered" evidence="5">
    <location>
        <begin position="453"/>
        <end position="475"/>
    </location>
</feature>
<keyword evidence="3" id="KW-0325">Glycoprotein</keyword>
<evidence type="ECO:0000256" key="6">
    <source>
        <dbReference type="SAM" id="Phobius"/>
    </source>
</evidence>